<dbReference type="InterPro" id="IPR011009">
    <property type="entry name" value="Kinase-like_dom_sf"/>
</dbReference>
<reference evidence="3" key="1">
    <citation type="submission" date="2020-06" db="EMBL/GenBank/DDBJ databases">
        <title>WGS assembly of Ceratodon purpureus strain R40.</title>
        <authorList>
            <person name="Carey S.B."/>
            <person name="Jenkins J."/>
            <person name="Shu S."/>
            <person name="Lovell J.T."/>
            <person name="Sreedasyam A."/>
            <person name="Maumus F."/>
            <person name="Tiley G.P."/>
            <person name="Fernandez-Pozo N."/>
            <person name="Barry K."/>
            <person name="Chen C."/>
            <person name="Wang M."/>
            <person name="Lipzen A."/>
            <person name="Daum C."/>
            <person name="Saski C.A."/>
            <person name="Payton A.C."/>
            <person name="Mcbreen J.C."/>
            <person name="Conrad R.E."/>
            <person name="Kollar L.M."/>
            <person name="Olsson S."/>
            <person name="Huttunen S."/>
            <person name="Landis J.B."/>
            <person name="Wickett N.J."/>
            <person name="Johnson M.G."/>
            <person name="Rensing S.A."/>
            <person name="Grimwood J."/>
            <person name="Schmutz J."/>
            <person name="Mcdaniel S.F."/>
        </authorList>
    </citation>
    <scope>NUCLEOTIDE SEQUENCE</scope>
    <source>
        <strain evidence="3">R40</strain>
    </source>
</reference>
<protein>
    <recommendedName>
        <fullName evidence="2">Protein kinase domain-containing protein</fullName>
    </recommendedName>
</protein>
<feature type="region of interest" description="Disordered" evidence="1">
    <location>
        <begin position="535"/>
        <end position="557"/>
    </location>
</feature>
<dbReference type="AlphaFoldDB" id="A0A8T0GEG7"/>
<name>A0A8T0GEG7_CERPU</name>
<evidence type="ECO:0000256" key="1">
    <source>
        <dbReference type="SAM" id="MobiDB-lite"/>
    </source>
</evidence>
<dbReference type="GO" id="GO:0005524">
    <property type="term" value="F:ATP binding"/>
    <property type="evidence" value="ECO:0007669"/>
    <property type="project" value="InterPro"/>
</dbReference>
<dbReference type="GO" id="GO:0004674">
    <property type="term" value="F:protein serine/threonine kinase activity"/>
    <property type="evidence" value="ECO:0007669"/>
    <property type="project" value="TreeGrafter"/>
</dbReference>
<keyword evidence="4" id="KW-1185">Reference proteome</keyword>
<evidence type="ECO:0000313" key="3">
    <source>
        <dbReference type="EMBL" id="KAG0555602.1"/>
    </source>
</evidence>
<dbReference type="SMART" id="SM00220">
    <property type="entry name" value="S_TKc"/>
    <property type="match status" value="1"/>
</dbReference>
<dbReference type="PANTHER" id="PTHR44329">
    <property type="entry name" value="SERINE/THREONINE-PROTEIN KINASE TNNI3K-RELATED"/>
    <property type="match status" value="1"/>
</dbReference>
<evidence type="ECO:0000313" key="4">
    <source>
        <dbReference type="Proteomes" id="UP000822688"/>
    </source>
</evidence>
<dbReference type="InterPro" id="IPR000719">
    <property type="entry name" value="Prot_kinase_dom"/>
</dbReference>
<dbReference type="SUPFAM" id="SSF56112">
    <property type="entry name" value="Protein kinase-like (PK-like)"/>
    <property type="match status" value="1"/>
</dbReference>
<dbReference type="InterPro" id="IPR051681">
    <property type="entry name" value="Ser/Thr_Kinases-Pseudokinases"/>
</dbReference>
<dbReference type="PANTHER" id="PTHR44329:SF260">
    <property type="entry name" value="PROTEIN KINASE DOMAIN-CONTAINING PROTEIN"/>
    <property type="match status" value="1"/>
</dbReference>
<proteinExistence type="predicted"/>
<evidence type="ECO:0000259" key="2">
    <source>
        <dbReference type="PROSITE" id="PS50011"/>
    </source>
</evidence>
<dbReference type="Proteomes" id="UP000822688">
    <property type="component" value="Chromosome 12"/>
</dbReference>
<dbReference type="InterPro" id="IPR008271">
    <property type="entry name" value="Ser/Thr_kinase_AS"/>
</dbReference>
<gene>
    <name evidence="3" type="ORF">KC19_12G181000</name>
</gene>
<sequence length="587" mass="66606">MARVHRLVSQDKITMIENFELSDARKSKLLHADFSHDGHYILNTQCEFDISKFIRLSIESFPDTAGLVLKAFHNVCFTEPQKSEELCFIISNAANQWVREVFGHENSESKTILTNSSISDSIIESNSLLYLQYWSQLGDEARTRLHFPSRMLQEAFVERKALKTKLQEWIKSGEDCKIGMHKRGPESTSRTQFWSEVWKIQDADEDADVIFENYISELQGIWRVKWRGGTFACKEKPLTGKEFEVVNRVSSHPNVVFGVGEFGEEKDIPRAFFMEYMGSGDLFNLIIDSSRKRGDSLPPFSSIETLDILSQTAKAMKHIHEEGHVVHCDLKPENILISEIAISDNSKHYLVKVADFGSAQYFGGLSSEFAAGHGTDRYAAPEALQQRKDKSFVIGYPDRIDVYSFGIVAFEVLTGDTGYMLTHFPPRNLTKAKESRQRVINGSLRPPLRAECRKSEQFKSTTWAGIVQQRMKNWLGQDKESTPTDVGIDRCWHLQDEELISLIESCWHSDPWKRPTFIKICDDLKKAKVRISRKITKSDLPPSQENSLAGPSGASKITSEGICDVDQEALDSCTPCKRARKSGVNIL</sequence>
<feature type="domain" description="Protein kinase" evidence="2">
    <location>
        <begin position="164"/>
        <end position="529"/>
    </location>
</feature>
<accession>A0A8T0GEG7</accession>
<dbReference type="PROSITE" id="PS00108">
    <property type="entry name" value="PROTEIN_KINASE_ST"/>
    <property type="match status" value="1"/>
</dbReference>
<dbReference type="EMBL" id="CM026433">
    <property type="protein sequence ID" value="KAG0555602.1"/>
    <property type="molecule type" value="Genomic_DNA"/>
</dbReference>
<dbReference type="Gene3D" id="1.10.510.10">
    <property type="entry name" value="Transferase(Phosphotransferase) domain 1"/>
    <property type="match status" value="1"/>
</dbReference>
<dbReference type="Pfam" id="PF00069">
    <property type="entry name" value="Pkinase"/>
    <property type="match status" value="1"/>
</dbReference>
<comment type="caution">
    <text evidence="3">The sequence shown here is derived from an EMBL/GenBank/DDBJ whole genome shotgun (WGS) entry which is preliminary data.</text>
</comment>
<organism evidence="3 4">
    <name type="scientific">Ceratodon purpureus</name>
    <name type="common">Fire moss</name>
    <name type="synonym">Dicranum purpureum</name>
    <dbReference type="NCBI Taxonomy" id="3225"/>
    <lineage>
        <taxon>Eukaryota</taxon>
        <taxon>Viridiplantae</taxon>
        <taxon>Streptophyta</taxon>
        <taxon>Embryophyta</taxon>
        <taxon>Bryophyta</taxon>
        <taxon>Bryophytina</taxon>
        <taxon>Bryopsida</taxon>
        <taxon>Dicranidae</taxon>
        <taxon>Pseudoditrichales</taxon>
        <taxon>Ditrichaceae</taxon>
        <taxon>Ceratodon</taxon>
    </lineage>
</organism>
<dbReference type="PROSITE" id="PS50011">
    <property type="entry name" value="PROTEIN_KINASE_DOM"/>
    <property type="match status" value="1"/>
</dbReference>